<dbReference type="EMBL" id="GBHO01003566">
    <property type="protein sequence ID" value="JAG40038.1"/>
    <property type="molecule type" value="Transcribed_RNA"/>
</dbReference>
<name>A0A0A9Z9K9_LYGHE</name>
<evidence type="ECO:0000256" key="1">
    <source>
        <dbReference type="SAM" id="MobiDB-lite"/>
    </source>
</evidence>
<organism evidence="2">
    <name type="scientific">Lygus hesperus</name>
    <name type="common">Western plant bug</name>
    <dbReference type="NCBI Taxonomy" id="30085"/>
    <lineage>
        <taxon>Eukaryota</taxon>
        <taxon>Metazoa</taxon>
        <taxon>Ecdysozoa</taxon>
        <taxon>Arthropoda</taxon>
        <taxon>Hexapoda</taxon>
        <taxon>Insecta</taxon>
        <taxon>Pterygota</taxon>
        <taxon>Neoptera</taxon>
        <taxon>Paraneoptera</taxon>
        <taxon>Hemiptera</taxon>
        <taxon>Heteroptera</taxon>
        <taxon>Panheteroptera</taxon>
        <taxon>Cimicomorpha</taxon>
        <taxon>Miridae</taxon>
        <taxon>Mirini</taxon>
        <taxon>Lygus</taxon>
    </lineage>
</organism>
<feature type="non-terminal residue" evidence="2">
    <location>
        <position position="1"/>
    </location>
</feature>
<sequence length="180" mass="20035">GIIMNVITATVAVSASILFVGVSGAGRILEVPDVMIKHAIDLLDDLEYDMMFVMNPETPLQTVSSDILARLMKVEGRLKRAAALEKKSRPQYTIEKSPTYQKNGFPATGYRPTYVNPLLSNPMMVPYIPNPYVTLLPTSSKRAQRNPSIPNSKVSPQSLNPYQQDFRHMNTQNLQNSPSQ</sequence>
<feature type="region of interest" description="Disordered" evidence="1">
    <location>
        <begin position="140"/>
        <end position="180"/>
    </location>
</feature>
<accession>A0A0A9Z9K9</accession>
<gene>
    <name evidence="2" type="primary">TDRD12_0</name>
    <name evidence="2" type="ORF">CM83_6286</name>
</gene>
<dbReference type="AlphaFoldDB" id="A0A0A9Z9K9"/>
<proteinExistence type="predicted"/>
<reference evidence="2" key="2">
    <citation type="submission" date="2014-07" db="EMBL/GenBank/DDBJ databases">
        <authorList>
            <person name="Hull J."/>
        </authorList>
    </citation>
    <scope>NUCLEOTIDE SEQUENCE</scope>
</reference>
<protein>
    <submittedName>
        <fullName evidence="2">Tudor domain-containing protein 12</fullName>
    </submittedName>
</protein>
<evidence type="ECO:0000313" key="2">
    <source>
        <dbReference type="EMBL" id="JAG40038.1"/>
    </source>
</evidence>
<reference evidence="2" key="1">
    <citation type="journal article" date="2014" name="PLoS ONE">
        <title>Transcriptome-Based Identification of ABC Transporters in the Western Tarnished Plant Bug Lygus hesperus.</title>
        <authorList>
            <person name="Hull J.J."/>
            <person name="Chaney K."/>
            <person name="Geib S.M."/>
            <person name="Fabrick J.A."/>
            <person name="Brent C.S."/>
            <person name="Walsh D."/>
            <person name="Lavine L.C."/>
        </authorList>
    </citation>
    <scope>NUCLEOTIDE SEQUENCE</scope>
</reference>